<dbReference type="PROSITE" id="PS52016">
    <property type="entry name" value="TONB_DEPENDENT_REC_3"/>
    <property type="match status" value="1"/>
</dbReference>
<keyword evidence="4 10" id="KW-0812">Transmembrane</keyword>
<comment type="similarity">
    <text evidence="10 11">Belongs to the TonB-dependent receptor family.</text>
</comment>
<dbReference type="InterPro" id="IPR036942">
    <property type="entry name" value="Beta-barrel_TonB_sf"/>
</dbReference>
<name>A0ABR7Q969_9FLAO</name>
<accession>A0ABR7Q969</accession>
<evidence type="ECO:0000256" key="9">
    <source>
        <dbReference type="ARBA" id="ARBA00023237"/>
    </source>
</evidence>
<feature type="domain" description="TonB-dependent receptor plug" evidence="14">
    <location>
        <begin position="126"/>
        <end position="222"/>
    </location>
</feature>
<dbReference type="InterPro" id="IPR039426">
    <property type="entry name" value="TonB-dep_rcpt-like"/>
</dbReference>
<dbReference type="SUPFAM" id="SSF49464">
    <property type="entry name" value="Carboxypeptidase regulatory domain-like"/>
    <property type="match status" value="1"/>
</dbReference>
<dbReference type="Gene3D" id="2.170.130.10">
    <property type="entry name" value="TonB-dependent receptor, plug domain"/>
    <property type="match status" value="1"/>
</dbReference>
<dbReference type="InterPro" id="IPR012910">
    <property type="entry name" value="Plug_dom"/>
</dbReference>
<evidence type="ECO:0000256" key="8">
    <source>
        <dbReference type="ARBA" id="ARBA00023170"/>
    </source>
</evidence>
<dbReference type="Gene3D" id="2.40.170.20">
    <property type="entry name" value="TonB-dependent receptor, beta-barrel domain"/>
    <property type="match status" value="1"/>
</dbReference>
<evidence type="ECO:0000256" key="3">
    <source>
        <dbReference type="ARBA" id="ARBA00022452"/>
    </source>
</evidence>
<keyword evidence="9 10" id="KW-0998">Cell outer membrane</keyword>
<evidence type="ECO:0000256" key="7">
    <source>
        <dbReference type="ARBA" id="ARBA00023136"/>
    </source>
</evidence>
<feature type="domain" description="TonB-dependent receptor-like beta-barrel" evidence="13">
    <location>
        <begin position="383"/>
        <end position="768"/>
    </location>
</feature>
<evidence type="ECO:0000256" key="6">
    <source>
        <dbReference type="ARBA" id="ARBA00023077"/>
    </source>
</evidence>
<dbReference type="PANTHER" id="PTHR30069:SF29">
    <property type="entry name" value="HEMOGLOBIN AND HEMOGLOBIN-HAPTOGLOBIN-BINDING PROTEIN 1-RELATED"/>
    <property type="match status" value="1"/>
</dbReference>
<feature type="signal peptide" evidence="12">
    <location>
        <begin position="1"/>
        <end position="18"/>
    </location>
</feature>
<dbReference type="InterPro" id="IPR037066">
    <property type="entry name" value="Plug_dom_sf"/>
</dbReference>
<protein>
    <submittedName>
        <fullName evidence="15">TonB-dependent receptor</fullName>
    </submittedName>
</protein>
<dbReference type="PANTHER" id="PTHR30069">
    <property type="entry name" value="TONB-DEPENDENT OUTER MEMBRANE RECEPTOR"/>
    <property type="match status" value="1"/>
</dbReference>
<evidence type="ECO:0000256" key="4">
    <source>
        <dbReference type="ARBA" id="ARBA00022692"/>
    </source>
</evidence>
<keyword evidence="3 10" id="KW-1134">Transmembrane beta strand</keyword>
<evidence type="ECO:0000256" key="11">
    <source>
        <dbReference type="RuleBase" id="RU003357"/>
    </source>
</evidence>
<evidence type="ECO:0000256" key="12">
    <source>
        <dbReference type="SAM" id="SignalP"/>
    </source>
</evidence>
<evidence type="ECO:0000256" key="10">
    <source>
        <dbReference type="PROSITE-ProRule" id="PRU01360"/>
    </source>
</evidence>
<evidence type="ECO:0000313" key="16">
    <source>
        <dbReference type="Proteomes" id="UP000619238"/>
    </source>
</evidence>
<dbReference type="Gene3D" id="2.60.40.1120">
    <property type="entry name" value="Carboxypeptidase-like, regulatory domain"/>
    <property type="match status" value="1"/>
</dbReference>
<dbReference type="Pfam" id="PF13715">
    <property type="entry name" value="CarbopepD_reg_2"/>
    <property type="match status" value="1"/>
</dbReference>
<comment type="subcellular location">
    <subcellularLocation>
        <location evidence="1 10">Cell outer membrane</location>
        <topology evidence="1 10">Multi-pass membrane protein</topology>
    </subcellularLocation>
</comment>
<keyword evidence="7 10" id="KW-0472">Membrane</keyword>
<dbReference type="RefSeq" id="WP_187562155.1">
    <property type="nucleotide sequence ID" value="NZ_JACGWS010000005.1"/>
</dbReference>
<feature type="chain" id="PRO_5045361033" evidence="12">
    <location>
        <begin position="19"/>
        <end position="800"/>
    </location>
</feature>
<evidence type="ECO:0000259" key="14">
    <source>
        <dbReference type="Pfam" id="PF07715"/>
    </source>
</evidence>
<evidence type="ECO:0000259" key="13">
    <source>
        <dbReference type="Pfam" id="PF00593"/>
    </source>
</evidence>
<keyword evidence="16" id="KW-1185">Reference proteome</keyword>
<sequence length="800" mass="90230">MRKYIYILLLCSGLFAKAQENCNFTLTGKVIDLHDDSVLPGATLIIAGFEKVTQSSIDGTFAFTKLCEGTYSIQISHPNCATQAFKVKVSGNTEKNFRLEHHLEELNAITLNASIYGRKTKTNFEQKITEKQLDRYSNGSLGDILNTLSGVSSLNTGNAVVKPIINGVHSSRIVVMNNGVRMEDQEWGAEHAPSVDVNAIGNITLIKGAGSLKYSGDAVGGIIITEASKIPVKDTIYGKTLMSAATNGRGGILTSTLTKSYQNGWYGSVQGTLKRYGDYEAPDYVLSNTGVFGRNIAARIGINRFDYGVEAYYSFFKNEIGILSASHIGGASDQVRAINSGIPLIIRDFTYKIDAPKQDVTHHLFKIRGFKNFKKLGKISFQYDFQQNNRLEFDVRRGDDTDNASLDLTLNSHTIRLDLDTNNTDLFNLKTGLMTQYQENIANPNTGVRRLIPDYERINVGIYGIADISINENWLVEFGGRFDYIHIDAQKFYRTSFWEDRNYDELIPDIIVEEFGNQILTNPKLNFSNASATLGIRYTFNDQYKLFANYSLVSRAPNPSELFSEGLHHSASRIELGDVRFNSEIAHKVSLTLQKKGTVFGFSINPYINLINDFMIIEPTEIQQTIRGNFQVWEYRQTDARLLGVDIDASLVFTKNLNFFHQFSMVKGYDRTLDLPLIDIPPVNITNGLVYQNSNFKNFRFEVKSEYTFRQNEFPDNNFEVFIPETNTQELVDVSTSPDAYHLLHLNSSADFKLSKTSMLNVGVSVSNIFNTNYRNYLNRVRYYADDLGRNFSINLKITY</sequence>
<dbReference type="InterPro" id="IPR000531">
    <property type="entry name" value="Beta-barrel_TonB"/>
</dbReference>
<dbReference type="InterPro" id="IPR008969">
    <property type="entry name" value="CarboxyPept-like_regulatory"/>
</dbReference>
<comment type="caution">
    <text evidence="15">The sequence shown here is derived from an EMBL/GenBank/DDBJ whole genome shotgun (WGS) entry which is preliminary data.</text>
</comment>
<reference evidence="15 16" key="1">
    <citation type="submission" date="2020-07" db="EMBL/GenBank/DDBJ databases">
        <title>Description of Kordia aestuariivivens sp. nov., isolated from a tidal flat.</title>
        <authorList>
            <person name="Park S."/>
            <person name="Yoon J.-H."/>
        </authorList>
    </citation>
    <scope>NUCLEOTIDE SEQUENCE [LARGE SCALE GENOMIC DNA]</scope>
    <source>
        <strain evidence="15 16">YSTF-M3</strain>
    </source>
</reference>
<evidence type="ECO:0000256" key="1">
    <source>
        <dbReference type="ARBA" id="ARBA00004571"/>
    </source>
</evidence>
<dbReference type="Proteomes" id="UP000619238">
    <property type="component" value="Unassembled WGS sequence"/>
</dbReference>
<organism evidence="15 16">
    <name type="scientific">Kordia aestuariivivens</name>
    <dbReference type="NCBI Taxonomy" id="2759037"/>
    <lineage>
        <taxon>Bacteria</taxon>
        <taxon>Pseudomonadati</taxon>
        <taxon>Bacteroidota</taxon>
        <taxon>Flavobacteriia</taxon>
        <taxon>Flavobacteriales</taxon>
        <taxon>Flavobacteriaceae</taxon>
        <taxon>Kordia</taxon>
    </lineage>
</organism>
<keyword evidence="6 11" id="KW-0798">TonB box</keyword>
<proteinExistence type="inferred from homology"/>
<keyword evidence="2 10" id="KW-0813">Transport</keyword>
<gene>
    <name evidence="15" type="ORF">H2O64_10530</name>
</gene>
<dbReference type="SUPFAM" id="SSF56935">
    <property type="entry name" value="Porins"/>
    <property type="match status" value="1"/>
</dbReference>
<evidence type="ECO:0000256" key="5">
    <source>
        <dbReference type="ARBA" id="ARBA00022729"/>
    </source>
</evidence>
<evidence type="ECO:0000256" key="2">
    <source>
        <dbReference type="ARBA" id="ARBA00022448"/>
    </source>
</evidence>
<dbReference type="Pfam" id="PF07715">
    <property type="entry name" value="Plug"/>
    <property type="match status" value="1"/>
</dbReference>
<keyword evidence="8 15" id="KW-0675">Receptor</keyword>
<evidence type="ECO:0000313" key="15">
    <source>
        <dbReference type="EMBL" id="MBC8755109.1"/>
    </source>
</evidence>
<dbReference type="Pfam" id="PF00593">
    <property type="entry name" value="TonB_dep_Rec_b-barrel"/>
    <property type="match status" value="1"/>
</dbReference>
<dbReference type="EMBL" id="JACGWS010000005">
    <property type="protein sequence ID" value="MBC8755109.1"/>
    <property type="molecule type" value="Genomic_DNA"/>
</dbReference>
<keyword evidence="5 12" id="KW-0732">Signal</keyword>